<protein>
    <submittedName>
        <fullName evidence="1">Uncharacterized protein</fullName>
    </submittedName>
</protein>
<sequence length="123" mass="13825">MTTASNTRPAPAEHWVRIPNGTRVRHRSEAYEGIIDGLTEIVSGTERNPDGKTQYRVKVEGGTRLLVSEQHLNVLIDTNQLVLVGRESELYRRSLTTRLRAVLPEDRFVAATDKASASRQKSR</sequence>
<organism evidence="1 2">
    <name type="scientific">Candidatus Nitrospira nitrosa</name>
    <dbReference type="NCBI Taxonomy" id="1742972"/>
    <lineage>
        <taxon>Bacteria</taxon>
        <taxon>Pseudomonadati</taxon>
        <taxon>Nitrospirota</taxon>
        <taxon>Nitrospiria</taxon>
        <taxon>Nitrospirales</taxon>
        <taxon>Nitrospiraceae</taxon>
        <taxon>Nitrospira</taxon>
    </lineage>
</organism>
<accession>A0A0S4L352</accession>
<gene>
    <name evidence="1" type="ORF">COMA1_10205</name>
</gene>
<dbReference type="RefSeq" id="WP_090742492.1">
    <property type="nucleotide sequence ID" value="NZ_CZQA01000001.1"/>
</dbReference>
<evidence type="ECO:0000313" key="1">
    <source>
        <dbReference type="EMBL" id="CUS31647.1"/>
    </source>
</evidence>
<evidence type="ECO:0000313" key="2">
    <source>
        <dbReference type="Proteomes" id="UP000199032"/>
    </source>
</evidence>
<name>A0A0S4L352_9BACT</name>
<dbReference type="OrthoDB" id="9795288at2"/>
<dbReference type="Proteomes" id="UP000199032">
    <property type="component" value="Unassembled WGS sequence"/>
</dbReference>
<reference evidence="1 2" key="1">
    <citation type="submission" date="2015-10" db="EMBL/GenBank/DDBJ databases">
        <authorList>
            <person name="Gilbert D.G."/>
        </authorList>
    </citation>
    <scope>NUCLEOTIDE SEQUENCE [LARGE SCALE GENOMIC DNA]</scope>
    <source>
        <strain evidence="1">COMA1</strain>
    </source>
</reference>
<dbReference type="EMBL" id="CZQA01000001">
    <property type="protein sequence ID" value="CUS31647.1"/>
    <property type="molecule type" value="Genomic_DNA"/>
</dbReference>
<dbReference type="AlphaFoldDB" id="A0A0S4L352"/>
<proteinExistence type="predicted"/>
<keyword evidence="2" id="KW-1185">Reference proteome</keyword>